<dbReference type="InterPro" id="IPR003599">
    <property type="entry name" value="Ig_sub"/>
</dbReference>
<dbReference type="InterPro" id="IPR003598">
    <property type="entry name" value="Ig_sub2"/>
</dbReference>
<dbReference type="Ensembl" id="ENSSHAT00000052156.1">
    <property type="protein sequence ID" value="ENSSHAP00000025203.1"/>
    <property type="gene ID" value="ENSSHAG00000020967.1"/>
</dbReference>
<dbReference type="Gene3D" id="2.60.40.10">
    <property type="entry name" value="Immunoglobulins"/>
    <property type="match status" value="5"/>
</dbReference>
<evidence type="ECO:0000256" key="6">
    <source>
        <dbReference type="ARBA" id="ARBA00022989"/>
    </source>
</evidence>
<dbReference type="InterPro" id="IPR050488">
    <property type="entry name" value="Ig_Fc_receptor"/>
</dbReference>
<dbReference type="GO" id="GO:0007166">
    <property type="term" value="P:cell surface receptor signaling pathway"/>
    <property type="evidence" value="ECO:0007669"/>
    <property type="project" value="TreeGrafter"/>
</dbReference>
<feature type="chain" id="PRO_5029880248" description="Ig-like domain-containing protein" evidence="14">
    <location>
        <begin position="20"/>
        <end position="614"/>
    </location>
</feature>
<feature type="region of interest" description="Disordered" evidence="12">
    <location>
        <begin position="503"/>
        <end position="528"/>
    </location>
</feature>
<keyword evidence="3 13" id="KW-0812">Transmembrane</keyword>
<evidence type="ECO:0000313" key="16">
    <source>
        <dbReference type="Ensembl" id="ENSSHAP00000025203.1"/>
    </source>
</evidence>
<keyword evidence="6 13" id="KW-1133">Transmembrane helix</keyword>
<reference evidence="16" key="2">
    <citation type="submission" date="2025-08" db="UniProtKB">
        <authorList>
            <consortium name="Ensembl"/>
        </authorList>
    </citation>
    <scope>IDENTIFICATION</scope>
</reference>
<dbReference type="Pfam" id="PF13927">
    <property type="entry name" value="Ig_3"/>
    <property type="match status" value="2"/>
</dbReference>
<dbReference type="InterPro" id="IPR036179">
    <property type="entry name" value="Ig-like_dom_sf"/>
</dbReference>
<dbReference type="GeneID" id="100933071"/>
<feature type="domain" description="Ig-like" evidence="15">
    <location>
        <begin position="187"/>
        <end position="274"/>
    </location>
</feature>
<dbReference type="KEGG" id="shr:100933071"/>
<dbReference type="InterPro" id="IPR013783">
    <property type="entry name" value="Ig-like_fold"/>
</dbReference>
<evidence type="ECO:0000256" key="13">
    <source>
        <dbReference type="SAM" id="Phobius"/>
    </source>
</evidence>
<keyword evidence="10" id="KW-0325">Glycoprotein</keyword>
<gene>
    <name evidence="16" type="primary">LOC100933071</name>
</gene>
<keyword evidence="2" id="KW-1003">Cell membrane</keyword>
<feature type="compositionally biased region" description="Polar residues" evidence="12">
    <location>
        <begin position="519"/>
        <end position="528"/>
    </location>
</feature>
<dbReference type="FunFam" id="2.60.40.10:FF:001308">
    <property type="entry name" value="Fc receptor like 4"/>
    <property type="match status" value="1"/>
</dbReference>
<feature type="transmembrane region" description="Helical" evidence="13">
    <location>
        <begin position="472"/>
        <end position="496"/>
    </location>
</feature>
<keyword evidence="5" id="KW-0677">Repeat</keyword>
<dbReference type="Proteomes" id="UP000007648">
    <property type="component" value="Unassembled WGS sequence"/>
</dbReference>
<keyword evidence="9" id="KW-0675">Receptor</keyword>
<accession>A0A7N4NMA2</accession>
<evidence type="ECO:0000256" key="3">
    <source>
        <dbReference type="ARBA" id="ARBA00022692"/>
    </source>
</evidence>
<dbReference type="PROSITE" id="PS50835">
    <property type="entry name" value="IG_LIKE"/>
    <property type="match status" value="5"/>
</dbReference>
<evidence type="ECO:0000256" key="1">
    <source>
        <dbReference type="ARBA" id="ARBA00004251"/>
    </source>
</evidence>
<dbReference type="GeneTree" id="ENSGT01050000244808"/>
<evidence type="ECO:0000256" key="9">
    <source>
        <dbReference type="ARBA" id="ARBA00023170"/>
    </source>
</evidence>
<proteinExistence type="predicted"/>
<feature type="domain" description="Ig-like" evidence="15">
    <location>
        <begin position="90"/>
        <end position="179"/>
    </location>
</feature>
<dbReference type="CDD" id="cd00096">
    <property type="entry name" value="Ig"/>
    <property type="match status" value="2"/>
</dbReference>
<evidence type="ECO:0000256" key="10">
    <source>
        <dbReference type="ARBA" id="ARBA00023180"/>
    </source>
</evidence>
<name>A0A7N4NMA2_SARHA</name>
<keyword evidence="7 13" id="KW-0472">Membrane</keyword>
<keyword evidence="17" id="KW-1185">Reference proteome</keyword>
<reference evidence="16" key="3">
    <citation type="submission" date="2025-09" db="UniProtKB">
        <authorList>
            <consortium name="Ensembl"/>
        </authorList>
    </citation>
    <scope>IDENTIFICATION</scope>
</reference>
<evidence type="ECO:0000256" key="2">
    <source>
        <dbReference type="ARBA" id="ARBA00022475"/>
    </source>
</evidence>
<reference evidence="16 17" key="1">
    <citation type="journal article" date="2011" name="Proc. Natl. Acad. Sci. U.S.A.">
        <title>Genetic diversity and population structure of the endangered marsupial Sarcophilus harrisii (Tasmanian devil).</title>
        <authorList>
            <person name="Miller W."/>
            <person name="Hayes V.M."/>
            <person name="Ratan A."/>
            <person name="Petersen D.C."/>
            <person name="Wittekindt N.E."/>
            <person name="Miller J."/>
            <person name="Walenz B."/>
            <person name="Knight J."/>
            <person name="Qi J."/>
            <person name="Zhao F."/>
            <person name="Wang Q."/>
            <person name="Bedoya-Reina O.C."/>
            <person name="Katiyar N."/>
            <person name="Tomsho L.P."/>
            <person name="Kasson L.M."/>
            <person name="Hardie R.A."/>
            <person name="Woodbridge P."/>
            <person name="Tindall E.A."/>
            <person name="Bertelsen M.F."/>
            <person name="Dixon D."/>
            <person name="Pyecroft S."/>
            <person name="Helgen K.M."/>
            <person name="Lesk A.M."/>
            <person name="Pringle T.H."/>
            <person name="Patterson N."/>
            <person name="Zhang Y."/>
            <person name="Kreiss A."/>
            <person name="Woods G.M."/>
            <person name="Jones M.E."/>
            <person name="Schuster S.C."/>
        </authorList>
    </citation>
    <scope>NUCLEOTIDE SEQUENCE [LARGE SCALE GENOMIC DNA]</scope>
</reference>
<dbReference type="RefSeq" id="XP_023359797.1">
    <property type="nucleotide sequence ID" value="XM_023504029.2"/>
</dbReference>
<evidence type="ECO:0000256" key="14">
    <source>
        <dbReference type="SAM" id="SignalP"/>
    </source>
</evidence>
<dbReference type="SUPFAM" id="SSF48726">
    <property type="entry name" value="Immunoglobulin"/>
    <property type="match status" value="5"/>
</dbReference>
<evidence type="ECO:0000256" key="8">
    <source>
        <dbReference type="ARBA" id="ARBA00023157"/>
    </source>
</evidence>
<feature type="domain" description="Ig-like" evidence="15">
    <location>
        <begin position="378"/>
        <end position="457"/>
    </location>
</feature>
<keyword evidence="4 14" id="KW-0732">Signal</keyword>
<evidence type="ECO:0000256" key="5">
    <source>
        <dbReference type="ARBA" id="ARBA00022737"/>
    </source>
</evidence>
<evidence type="ECO:0000259" key="15">
    <source>
        <dbReference type="PROSITE" id="PS50835"/>
    </source>
</evidence>
<comment type="subcellular location">
    <subcellularLocation>
        <location evidence="1">Cell membrane</location>
        <topology evidence="1">Single-pass type I membrane protein</topology>
    </subcellularLocation>
</comment>
<dbReference type="SMART" id="SM00408">
    <property type="entry name" value="IGc2"/>
    <property type="match status" value="4"/>
</dbReference>
<feature type="domain" description="Ig-like" evidence="15">
    <location>
        <begin position="279"/>
        <end position="363"/>
    </location>
</feature>
<dbReference type="Pfam" id="PF13895">
    <property type="entry name" value="Ig_2"/>
    <property type="match status" value="1"/>
</dbReference>
<feature type="domain" description="Ig-like" evidence="15">
    <location>
        <begin position="27"/>
        <end position="80"/>
    </location>
</feature>
<evidence type="ECO:0000256" key="4">
    <source>
        <dbReference type="ARBA" id="ARBA00022729"/>
    </source>
</evidence>
<dbReference type="AlphaFoldDB" id="A0A7N4NMA2"/>
<dbReference type="InterPro" id="IPR007110">
    <property type="entry name" value="Ig-like_dom"/>
</dbReference>
<dbReference type="PANTHER" id="PTHR11481">
    <property type="entry name" value="IMMUNOGLOBULIN FC RECEPTOR"/>
    <property type="match status" value="1"/>
</dbReference>
<dbReference type="GO" id="GO:0004888">
    <property type="term" value="F:transmembrane signaling receptor activity"/>
    <property type="evidence" value="ECO:0007669"/>
    <property type="project" value="TreeGrafter"/>
</dbReference>
<dbReference type="FunFam" id="2.60.40.10:FF:000357">
    <property type="entry name" value="Fc receptor like 1"/>
    <property type="match status" value="1"/>
</dbReference>
<dbReference type="GO" id="GO:0009897">
    <property type="term" value="C:external side of plasma membrane"/>
    <property type="evidence" value="ECO:0007669"/>
    <property type="project" value="TreeGrafter"/>
</dbReference>
<evidence type="ECO:0000256" key="12">
    <source>
        <dbReference type="SAM" id="MobiDB-lite"/>
    </source>
</evidence>
<evidence type="ECO:0000313" key="17">
    <source>
        <dbReference type="Proteomes" id="UP000007648"/>
    </source>
</evidence>
<evidence type="ECO:0000256" key="11">
    <source>
        <dbReference type="ARBA" id="ARBA00023319"/>
    </source>
</evidence>
<evidence type="ECO:0000256" key="7">
    <source>
        <dbReference type="ARBA" id="ARBA00023136"/>
    </source>
</evidence>
<organism evidence="16 17">
    <name type="scientific">Sarcophilus harrisii</name>
    <name type="common">Tasmanian devil</name>
    <name type="synonym">Sarcophilus laniarius</name>
    <dbReference type="NCBI Taxonomy" id="9305"/>
    <lineage>
        <taxon>Eukaryota</taxon>
        <taxon>Metazoa</taxon>
        <taxon>Chordata</taxon>
        <taxon>Craniata</taxon>
        <taxon>Vertebrata</taxon>
        <taxon>Euteleostomi</taxon>
        <taxon>Mammalia</taxon>
        <taxon>Metatheria</taxon>
        <taxon>Dasyuromorphia</taxon>
        <taxon>Dasyuridae</taxon>
        <taxon>Sarcophilus</taxon>
    </lineage>
</organism>
<dbReference type="PANTHER" id="PTHR11481:SF64">
    <property type="entry name" value="FC RECEPTOR-LIKE PROTEIN 4"/>
    <property type="match status" value="1"/>
</dbReference>
<dbReference type="SMART" id="SM00409">
    <property type="entry name" value="IG"/>
    <property type="match status" value="5"/>
</dbReference>
<keyword evidence="11" id="KW-0393">Immunoglobulin domain</keyword>
<feature type="signal peptide" evidence="14">
    <location>
        <begin position="1"/>
        <end position="19"/>
    </location>
</feature>
<keyword evidence="8" id="KW-1015">Disulfide bond</keyword>
<dbReference type="InParanoid" id="A0A7N4NMA2"/>
<protein>
    <recommendedName>
        <fullName evidence="15">Ig-like domain-containing protein</fullName>
    </recommendedName>
</protein>
<sequence>MLLWISLWILVSINGQASAAKKAVVIPSPSWIPVFKGEKVTLTCSGFHFLEGEKLWWFYEQKWQKKSNPLEVKKTGEYRCEKDGLMHSDPVYLLFSTDDLILQTPYSVFEGDTVLLICRGWNDVLLKHISYYKDKKPFSGVNTNSTLSIPHANSDHNGWYSCKAQLKWSQKTSKDVKLQVLELFSPPKMKTTTSEPMEGTPVTLSCETQLPLQRSDTKLNFSFFRDGRVITSTQQKSQVLQIPAIQREDSGSYWCEAETMTQDIKKQSEHVKISVKRIPVSGILLKIRPPKTQVIEGEKLVLECSVAGGTGNITFCWHKDNVKDCLRKKTQYSLKEEFVFSTIKKSDEGRYHCVADNNINNISSGIVAFSVIIPVSRPLLTFSATGMQTVVGNVVELRCEVLRGSAPIFYQFYHKGLILETILAPFGGIVSFNLSVTIEHSGNYSCKANNSFSSQLSEILELSILDPTGRSLLIMGIMLSLLGILSLTAVVLLIYFKLKRKSGRSPVSKPSRDLPITDPQESGHSNSITPVELQPIYANVTPFIENVVYSEVWNMKQGKINRVNNSVTPPEDKYSSVTYSEVKTYSPSIPTWKDGAIDKNHEDVTENYENVLLS</sequence>
<dbReference type="GO" id="GO:0006955">
    <property type="term" value="P:immune response"/>
    <property type="evidence" value="ECO:0007669"/>
    <property type="project" value="TreeGrafter"/>
</dbReference>